<evidence type="ECO:0000256" key="4">
    <source>
        <dbReference type="ARBA" id="ARBA00022516"/>
    </source>
</evidence>
<feature type="active site" description="Proton acceptor" evidence="10">
    <location>
        <position position="157"/>
    </location>
</feature>
<dbReference type="PANTHER" id="PTHR42879">
    <property type="entry name" value="3-OXOACYL-(ACYL-CARRIER-PROTEIN) REDUCTASE"/>
    <property type="match status" value="1"/>
</dbReference>
<feature type="binding site" evidence="11">
    <location>
        <position position="92"/>
    </location>
    <ligand>
        <name>NADP(+)</name>
        <dbReference type="ChEBI" id="CHEBI:58349"/>
    </ligand>
</feature>
<dbReference type="GO" id="GO:0030497">
    <property type="term" value="P:fatty acid elongation"/>
    <property type="evidence" value="ECO:0007669"/>
    <property type="project" value="UniProtKB-ARBA"/>
</dbReference>
<evidence type="ECO:0000313" key="15">
    <source>
        <dbReference type="Proteomes" id="UP000283993"/>
    </source>
</evidence>
<evidence type="ECO:0000256" key="8">
    <source>
        <dbReference type="ARBA" id="ARBA00023098"/>
    </source>
</evidence>
<dbReference type="InterPro" id="IPR020904">
    <property type="entry name" value="Sc_DH/Rdtase_CS"/>
</dbReference>
<dbReference type="InterPro" id="IPR036291">
    <property type="entry name" value="NAD(P)-bd_dom_sf"/>
</dbReference>
<dbReference type="AlphaFoldDB" id="A0A423PKY3"/>
<dbReference type="EC" id="1.1.1.100" evidence="12"/>
<feature type="domain" description="Ketoreductase" evidence="13">
    <location>
        <begin position="9"/>
        <end position="188"/>
    </location>
</feature>
<dbReference type="InterPro" id="IPR050259">
    <property type="entry name" value="SDR"/>
</dbReference>
<evidence type="ECO:0000256" key="11">
    <source>
        <dbReference type="PIRSR" id="PIRSR611284-2"/>
    </source>
</evidence>
<evidence type="ECO:0000256" key="3">
    <source>
        <dbReference type="ARBA" id="ARBA00006484"/>
    </source>
</evidence>
<dbReference type="GO" id="GO:0051287">
    <property type="term" value="F:NAD binding"/>
    <property type="evidence" value="ECO:0007669"/>
    <property type="project" value="UniProtKB-UniRule"/>
</dbReference>
<comment type="caution">
    <text evidence="14">The sequence shown here is derived from an EMBL/GenBank/DDBJ whole genome shotgun (WGS) entry which is preliminary data.</text>
</comment>
<feature type="binding site" evidence="11">
    <location>
        <begin position="157"/>
        <end position="161"/>
    </location>
    <ligand>
        <name>NADP(+)</name>
        <dbReference type="ChEBI" id="CHEBI:58349"/>
    </ligand>
</feature>
<protein>
    <recommendedName>
        <fullName evidence="12">3-oxoacyl-[acyl-carrier-protein] reductase</fullName>
        <ecNumber evidence="12">1.1.1.100</ecNumber>
    </recommendedName>
</protein>
<evidence type="ECO:0000256" key="7">
    <source>
        <dbReference type="ARBA" id="ARBA00023002"/>
    </source>
</evidence>
<keyword evidence="15" id="KW-1185">Reference proteome</keyword>
<dbReference type="Pfam" id="PF13561">
    <property type="entry name" value="adh_short_C2"/>
    <property type="match status" value="1"/>
</dbReference>
<dbReference type="UniPathway" id="UPA00094"/>
<evidence type="ECO:0000256" key="1">
    <source>
        <dbReference type="ARBA" id="ARBA00002607"/>
    </source>
</evidence>
<keyword evidence="5 12" id="KW-0276">Fatty acid metabolism</keyword>
<dbReference type="NCBIfam" id="TIGR01830">
    <property type="entry name" value="3oxo_ACP_reduc"/>
    <property type="match status" value="1"/>
</dbReference>
<comment type="catalytic activity">
    <reaction evidence="12">
        <text>a (3R)-hydroxyacyl-[ACP] + NADP(+) = a 3-oxoacyl-[ACP] + NADPH + H(+)</text>
        <dbReference type="Rhea" id="RHEA:17397"/>
        <dbReference type="Rhea" id="RHEA-COMP:9916"/>
        <dbReference type="Rhea" id="RHEA-COMP:9945"/>
        <dbReference type="ChEBI" id="CHEBI:15378"/>
        <dbReference type="ChEBI" id="CHEBI:57783"/>
        <dbReference type="ChEBI" id="CHEBI:58349"/>
        <dbReference type="ChEBI" id="CHEBI:78776"/>
        <dbReference type="ChEBI" id="CHEBI:78827"/>
        <dbReference type="EC" id="1.1.1.100"/>
    </reaction>
</comment>
<dbReference type="SUPFAM" id="SSF51735">
    <property type="entry name" value="NAD(P)-binding Rossmann-fold domains"/>
    <property type="match status" value="1"/>
</dbReference>
<dbReference type="PANTHER" id="PTHR42879:SF2">
    <property type="entry name" value="3-OXOACYL-[ACYL-CARRIER-PROTEIN] REDUCTASE FABG"/>
    <property type="match status" value="1"/>
</dbReference>
<keyword evidence="4 12" id="KW-0444">Lipid biosynthesis</keyword>
<proteinExistence type="inferred from homology"/>
<dbReference type="NCBIfam" id="NF009466">
    <property type="entry name" value="PRK12826.1-2"/>
    <property type="match status" value="1"/>
</dbReference>
<keyword evidence="9 12" id="KW-0275">Fatty acid biosynthesis</keyword>
<evidence type="ECO:0000256" key="2">
    <source>
        <dbReference type="ARBA" id="ARBA00005194"/>
    </source>
</evidence>
<evidence type="ECO:0000256" key="9">
    <source>
        <dbReference type="ARBA" id="ARBA00023160"/>
    </source>
</evidence>
<dbReference type="FunFam" id="3.40.50.720:FF:000037">
    <property type="entry name" value="3-oxoacyl-[acyl-carrier-protein] reductase FabG"/>
    <property type="match status" value="1"/>
</dbReference>
<dbReference type="Proteomes" id="UP000283993">
    <property type="component" value="Unassembled WGS sequence"/>
</dbReference>
<dbReference type="PROSITE" id="PS00061">
    <property type="entry name" value="ADH_SHORT"/>
    <property type="match status" value="1"/>
</dbReference>
<dbReference type="RefSeq" id="WP_123631467.1">
    <property type="nucleotide sequence ID" value="NZ_AYKH01000023.1"/>
</dbReference>
<gene>
    <name evidence="14" type="primary">fabG</name>
    <name evidence="14" type="ORF">SAOR_10990</name>
</gene>
<keyword evidence="7 12" id="KW-0560">Oxidoreductase</keyword>
<dbReference type="InterPro" id="IPR057326">
    <property type="entry name" value="KR_dom"/>
</dbReference>
<dbReference type="EMBL" id="AYKH01000023">
    <property type="protein sequence ID" value="ROO26221.1"/>
    <property type="molecule type" value="Genomic_DNA"/>
</dbReference>
<name>A0A423PKY3_9GAMM</name>
<evidence type="ECO:0000256" key="6">
    <source>
        <dbReference type="ARBA" id="ARBA00022857"/>
    </source>
</evidence>
<accession>A0A423PKY3</accession>
<dbReference type="InterPro" id="IPR002347">
    <property type="entry name" value="SDR_fam"/>
</dbReference>
<evidence type="ECO:0000256" key="5">
    <source>
        <dbReference type="ARBA" id="ARBA00022832"/>
    </source>
</evidence>
<evidence type="ECO:0000256" key="10">
    <source>
        <dbReference type="PIRSR" id="PIRSR611284-1"/>
    </source>
</evidence>
<dbReference type="Gene3D" id="3.40.50.720">
    <property type="entry name" value="NAD(P)-binding Rossmann-like Domain"/>
    <property type="match status" value="1"/>
</dbReference>
<dbReference type="CDD" id="cd05333">
    <property type="entry name" value="BKR_SDR_c"/>
    <property type="match status" value="1"/>
</dbReference>
<keyword evidence="8 12" id="KW-0443">Lipid metabolism</keyword>
<feature type="binding site" evidence="11">
    <location>
        <begin position="15"/>
        <end position="18"/>
    </location>
    <ligand>
        <name>NADP(+)</name>
        <dbReference type="ChEBI" id="CHEBI:58349"/>
    </ligand>
</feature>
<dbReference type="InterPro" id="IPR011284">
    <property type="entry name" value="3oxo_ACP_reduc"/>
</dbReference>
<dbReference type="NCBIfam" id="NF004197">
    <property type="entry name" value="PRK05653.1-1"/>
    <property type="match status" value="1"/>
</dbReference>
<comment type="subunit">
    <text evidence="12">Homotetramer.</text>
</comment>
<evidence type="ECO:0000259" key="13">
    <source>
        <dbReference type="SMART" id="SM00822"/>
    </source>
</evidence>
<dbReference type="GO" id="GO:0004316">
    <property type="term" value="F:3-oxoacyl-[acyl-carrier-protein] reductase (NADPH) activity"/>
    <property type="evidence" value="ECO:0007669"/>
    <property type="project" value="UniProtKB-UniRule"/>
</dbReference>
<evidence type="ECO:0000256" key="12">
    <source>
        <dbReference type="RuleBase" id="RU366074"/>
    </source>
</evidence>
<evidence type="ECO:0000313" key="14">
    <source>
        <dbReference type="EMBL" id="ROO26221.1"/>
    </source>
</evidence>
<comment type="pathway">
    <text evidence="2 12">Lipid metabolism; fatty acid biosynthesis.</text>
</comment>
<organism evidence="14 15">
    <name type="scientific">Salinisphaera orenii MK-B5</name>
    <dbReference type="NCBI Taxonomy" id="856730"/>
    <lineage>
        <taxon>Bacteria</taxon>
        <taxon>Pseudomonadati</taxon>
        <taxon>Pseudomonadota</taxon>
        <taxon>Gammaproteobacteria</taxon>
        <taxon>Salinisphaerales</taxon>
        <taxon>Salinisphaeraceae</taxon>
        <taxon>Salinisphaera</taxon>
    </lineage>
</organism>
<dbReference type="PRINTS" id="PR00081">
    <property type="entry name" value="GDHRDH"/>
</dbReference>
<dbReference type="PRINTS" id="PR00080">
    <property type="entry name" value="SDRFAMILY"/>
</dbReference>
<comment type="similarity">
    <text evidence="3 12">Belongs to the short-chain dehydrogenases/reductases (SDR) family.</text>
</comment>
<keyword evidence="6 11" id="KW-0521">NADP</keyword>
<reference evidence="14 15" key="1">
    <citation type="submission" date="2013-10" db="EMBL/GenBank/DDBJ databases">
        <title>Salinisphaera orenii MK-B5 Genome Sequencing.</title>
        <authorList>
            <person name="Lai Q."/>
            <person name="Li C."/>
            <person name="Shao Z."/>
        </authorList>
    </citation>
    <scope>NUCLEOTIDE SEQUENCE [LARGE SCALE GENOMIC DNA]</scope>
    <source>
        <strain evidence="14 15">MK-B5</strain>
    </source>
</reference>
<comment type="function">
    <text evidence="1 12">Catalyzes the NADPH-dependent reduction of beta-ketoacyl-ACP substrates to beta-hydroxyacyl-ACP products, the first reductive step in the elongation cycle of fatty acid biosynthesis.</text>
</comment>
<feature type="binding site" evidence="11">
    <location>
        <position position="190"/>
    </location>
    <ligand>
        <name>NADP(+)</name>
        <dbReference type="ChEBI" id="CHEBI:58349"/>
    </ligand>
</feature>
<dbReference type="SMART" id="SM00822">
    <property type="entry name" value="PKS_KR"/>
    <property type="match status" value="1"/>
</dbReference>
<sequence>MTMHSLSGQVALVTGASRGIGAAIADRLAAAGAIVIGTATSDDGAARIDERLKQNAAGGAGRRLDVTDGDEVTAVIKAIGSEFGAPTIVVNNAAITRDTLLMRMGEADWQDVIDANLTGVFRVSKAVLRGMMKAKGGRIVNVASVVGLMGNAGQTNYSAAKAGLLGFTRSLAREVGSRQITVNAIAPGFIETDMTRELDDNTRSAMLEQIPLQRLGGVDDIAESVAFLVSPAAAYITGETLSVNGGLYMGA</sequence>
<feature type="binding site" evidence="11">
    <location>
        <position position="40"/>
    </location>
    <ligand>
        <name>NADP(+)</name>
        <dbReference type="ChEBI" id="CHEBI:58349"/>
    </ligand>
</feature>